<dbReference type="InterPro" id="IPR054828">
    <property type="entry name" value="Vit_B12_bind_prot"/>
</dbReference>
<accession>A0A6J6AZ59</accession>
<gene>
    <name evidence="3" type="ORF">UFOPK1353_00348</name>
</gene>
<dbReference type="GO" id="GO:0071281">
    <property type="term" value="P:cellular response to iron ion"/>
    <property type="evidence" value="ECO:0007669"/>
    <property type="project" value="TreeGrafter"/>
</dbReference>
<dbReference type="AlphaFoldDB" id="A0A6J6AZ59"/>
<proteinExistence type="predicted"/>
<evidence type="ECO:0000313" key="3">
    <source>
        <dbReference type="EMBL" id="CAB4531598.1"/>
    </source>
</evidence>
<dbReference type="SUPFAM" id="SSF53807">
    <property type="entry name" value="Helical backbone' metal receptor"/>
    <property type="match status" value="1"/>
</dbReference>
<dbReference type="PANTHER" id="PTHR30535">
    <property type="entry name" value="VITAMIN B12-BINDING PROTEIN"/>
    <property type="match status" value="1"/>
</dbReference>
<dbReference type="NCBIfam" id="NF038402">
    <property type="entry name" value="TroA_like"/>
    <property type="match status" value="1"/>
</dbReference>
<dbReference type="InterPro" id="IPR050902">
    <property type="entry name" value="ABC_Transporter_SBP"/>
</dbReference>
<sequence>MKVLSRAGFAGLFVCAATLFAACSETSSSTDTTVAVETTVSEVAYPVTAGGITLEAQPMRIVSLSPTHTEMLYAIGAGGQMVAVDEYSNFPAEAVALGTKLSGYEPNVESIAGYEPDLVVISYDPGNLVEQLSALDIAVYIGNGASSLEQAYEQIEQLGALTGHLDVAVQLTSQMQADIDAVVLASSASATAMGEPITYFYELDNTYYTVTSNSFVGQIFKLFGLENIADGVEEGNDYPQLSSEVIVSSNPTMIYLADTKCCAQTPETVSVREGWQKMDAVVNKNIVQLDDDIASRWGPRVVELVKSISDALALVAPSK</sequence>
<dbReference type="PROSITE" id="PS50983">
    <property type="entry name" value="FE_B12_PBP"/>
    <property type="match status" value="1"/>
</dbReference>
<protein>
    <submittedName>
        <fullName evidence="3">Unannotated protein</fullName>
    </submittedName>
</protein>
<dbReference type="InterPro" id="IPR002491">
    <property type="entry name" value="ABC_transptr_periplasmic_BD"/>
</dbReference>
<dbReference type="EMBL" id="CAEZSE010000037">
    <property type="protein sequence ID" value="CAB4531598.1"/>
    <property type="molecule type" value="Genomic_DNA"/>
</dbReference>
<evidence type="ECO:0000256" key="1">
    <source>
        <dbReference type="ARBA" id="ARBA00022729"/>
    </source>
</evidence>
<feature type="domain" description="Fe/B12 periplasmic-binding" evidence="2">
    <location>
        <begin position="60"/>
        <end position="319"/>
    </location>
</feature>
<keyword evidence="1" id="KW-0732">Signal</keyword>
<organism evidence="3">
    <name type="scientific">freshwater metagenome</name>
    <dbReference type="NCBI Taxonomy" id="449393"/>
    <lineage>
        <taxon>unclassified sequences</taxon>
        <taxon>metagenomes</taxon>
        <taxon>ecological metagenomes</taxon>
    </lineage>
</organism>
<dbReference type="PROSITE" id="PS51257">
    <property type="entry name" value="PROKAR_LIPOPROTEIN"/>
    <property type="match status" value="1"/>
</dbReference>
<reference evidence="3" key="1">
    <citation type="submission" date="2020-05" db="EMBL/GenBank/DDBJ databases">
        <authorList>
            <person name="Chiriac C."/>
            <person name="Salcher M."/>
            <person name="Ghai R."/>
            <person name="Kavagutti S V."/>
        </authorList>
    </citation>
    <scope>NUCLEOTIDE SEQUENCE</scope>
</reference>
<dbReference type="PANTHER" id="PTHR30535:SF34">
    <property type="entry name" value="MOLYBDATE-BINDING PROTEIN MOLA"/>
    <property type="match status" value="1"/>
</dbReference>
<dbReference type="Pfam" id="PF01497">
    <property type="entry name" value="Peripla_BP_2"/>
    <property type="match status" value="1"/>
</dbReference>
<dbReference type="Gene3D" id="3.40.50.1980">
    <property type="entry name" value="Nitrogenase molybdenum iron protein domain"/>
    <property type="match status" value="2"/>
</dbReference>
<evidence type="ECO:0000259" key="2">
    <source>
        <dbReference type="PROSITE" id="PS50983"/>
    </source>
</evidence>
<dbReference type="CDD" id="cd01143">
    <property type="entry name" value="YvrC"/>
    <property type="match status" value="1"/>
</dbReference>
<name>A0A6J6AZ59_9ZZZZ</name>